<evidence type="ECO:0000256" key="5">
    <source>
        <dbReference type="ARBA" id="ARBA00022475"/>
    </source>
</evidence>
<dbReference type="CDD" id="cd06225">
    <property type="entry name" value="HAMP"/>
    <property type="match status" value="1"/>
</dbReference>
<evidence type="ECO:0000256" key="1">
    <source>
        <dbReference type="ARBA" id="ARBA00000085"/>
    </source>
</evidence>
<dbReference type="Pfam" id="PF02518">
    <property type="entry name" value="HATPase_c"/>
    <property type="match status" value="1"/>
</dbReference>
<feature type="domain" description="Histidine kinase" evidence="17">
    <location>
        <begin position="368"/>
        <end position="602"/>
    </location>
</feature>
<evidence type="ECO:0000256" key="9">
    <source>
        <dbReference type="ARBA" id="ARBA00022777"/>
    </source>
</evidence>
<evidence type="ECO:0000256" key="13">
    <source>
        <dbReference type="ARBA" id="ARBA00074306"/>
    </source>
</evidence>
<proteinExistence type="inferred from homology"/>
<dbReference type="SUPFAM" id="SSF55781">
    <property type="entry name" value="GAF domain-like"/>
    <property type="match status" value="1"/>
</dbReference>
<keyword evidence="5" id="KW-1003">Cell membrane</keyword>
<dbReference type="GO" id="GO:0000155">
    <property type="term" value="F:phosphorelay sensor kinase activity"/>
    <property type="evidence" value="ECO:0007669"/>
    <property type="project" value="InterPro"/>
</dbReference>
<keyword evidence="16" id="KW-0812">Transmembrane</keyword>
<keyword evidence="16" id="KW-1133">Transmembrane helix</keyword>
<keyword evidence="21" id="KW-1185">Reference proteome</keyword>
<dbReference type="InterPro" id="IPR003661">
    <property type="entry name" value="HisK_dim/P_dom"/>
</dbReference>
<evidence type="ECO:0000256" key="8">
    <source>
        <dbReference type="ARBA" id="ARBA00022741"/>
    </source>
</evidence>
<keyword evidence="11" id="KW-0902">Two-component regulatory system</keyword>
<keyword evidence="6 14" id="KW-0597">Phosphoprotein</keyword>
<dbReference type="InterPro" id="IPR029016">
    <property type="entry name" value="GAF-like_dom_sf"/>
</dbReference>
<name>A0A1E3KY34_9BACL</name>
<dbReference type="Gene3D" id="3.30.565.10">
    <property type="entry name" value="Histidine kinase-like ATPase, C-terminal domain"/>
    <property type="match status" value="1"/>
</dbReference>
<evidence type="ECO:0000256" key="7">
    <source>
        <dbReference type="ARBA" id="ARBA00022679"/>
    </source>
</evidence>
<dbReference type="Gene3D" id="1.10.287.130">
    <property type="match status" value="1"/>
</dbReference>
<evidence type="ECO:0000256" key="16">
    <source>
        <dbReference type="SAM" id="Phobius"/>
    </source>
</evidence>
<evidence type="ECO:0000259" key="18">
    <source>
        <dbReference type="PROSITE" id="PS50110"/>
    </source>
</evidence>
<dbReference type="PROSITE" id="PS50885">
    <property type="entry name" value="HAMP"/>
    <property type="match status" value="1"/>
</dbReference>
<evidence type="ECO:0000313" key="20">
    <source>
        <dbReference type="EMBL" id="ODP26447.1"/>
    </source>
</evidence>
<feature type="domain" description="Response regulatory" evidence="18">
    <location>
        <begin position="635"/>
        <end position="751"/>
    </location>
</feature>
<feature type="transmembrane region" description="Helical" evidence="16">
    <location>
        <begin position="6"/>
        <end position="28"/>
    </location>
</feature>
<dbReference type="InterPro" id="IPR003660">
    <property type="entry name" value="HAMP_dom"/>
</dbReference>
<feature type="transmembrane region" description="Helical" evidence="16">
    <location>
        <begin position="40"/>
        <end position="60"/>
    </location>
</feature>
<dbReference type="CDD" id="cd17546">
    <property type="entry name" value="REC_hyHK_CKI1_RcsC-like"/>
    <property type="match status" value="1"/>
</dbReference>
<dbReference type="Pfam" id="PF00672">
    <property type="entry name" value="HAMP"/>
    <property type="match status" value="1"/>
</dbReference>
<dbReference type="CDD" id="cd00082">
    <property type="entry name" value="HisKA"/>
    <property type="match status" value="1"/>
</dbReference>
<dbReference type="SMART" id="SM00387">
    <property type="entry name" value="HATPase_c"/>
    <property type="match status" value="1"/>
</dbReference>
<evidence type="ECO:0000256" key="11">
    <source>
        <dbReference type="ARBA" id="ARBA00023012"/>
    </source>
</evidence>
<dbReference type="CDD" id="cd16922">
    <property type="entry name" value="HATPase_EvgS-ArcB-TorS-like"/>
    <property type="match status" value="1"/>
</dbReference>
<dbReference type="InterPro" id="IPR003018">
    <property type="entry name" value="GAF"/>
</dbReference>
<comment type="similarity">
    <text evidence="3">In the N-terminal section; belongs to the phytochrome family.</text>
</comment>
<keyword evidence="8" id="KW-0547">Nucleotide-binding</keyword>
<keyword evidence="7 20" id="KW-0808">Transferase</keyword>
<protein>
    <recommendedName>
        <fullName evidence="13">Circadian input-output histidine kinase CikA</fullName>
        <ecNumber evidence="4">2.7.13.3</ecNumber>
    </recommendedName>
</protein>
<dbReference type="PATRIC" id="fig|1886670.3.peg.4318"/>
<accession>A0A1E3KY34</accession>
<feature type="coiled-coil region" evidence="15">
    <location>
        <begin position="292"/>
        <end position="354"/>
    </location>
</feature>
<dbReference type="FunFam" id="3.30.565.10:FF:000010">
    <property type="entry name" value="Sensor histidine kinase RcsC"/>
    <property type="match status" value="1"/>
</dbReference>
<evidence type="ECO:0000256" key="4">
    <source>
        <dbReference type="ARBA" id="ARBA00012438"/>
    </source>
</evidence>
<dbReference type="STRING" id="1886670.PTI45_04287"/>
<dbReference type="Pfam" id="PF00512">
    <property type="entry name" value="HisKA"/>
    <property type="match status" value="1"/>
</dbReference>
<dbReference type="PANTHER" id="PTHR45339:SF1">
    <property type="entry name" value="HYBRID SIGNAL TRANSDUCTION HISTIDINE KINASE J"/>
    <property type="match status" value="1"/>
</dbReference>
<dbReference type="SUPFAM" id="SSF47384">
    <property type="entry name" value="Homodimeric domain of signal transducing histidine kinase"/>
    <property type="match status" value="1"/>
</dbReference>
<evidence type="ECO:0000259" key="17">
    <source>
        <dbReference type="PROSITE" id="PS50109"/>
    </source>
</evidence>
<reference evidence="20 21" key="1">
    <citation type="submission" date="2016-08" db="EMBL/GenBank/DDBJ databases">
        <title>Genome sequencing of Paenibacillus sp. TI45-13ar, isolated from Korean traditional nuruk.</title>
        <authorList>
            <person name="Kim S.-J."/>
        </authorList>
    </citation>
    <scope>NUCLEOTIDE SEQUENCE [LARGE SCALE GENOMIC DNA]</scope>
    <source>
        <strain evidence="20 21">TI45-13ar</strain>
    </source>
</reference>
<feature type="domain" description="HAMP" evidence="19">
    <location>
        <begin position="61"/>
        <end position="115"/>
    </location>
</feature>
<organism evidence="20 21">
    <name type="scientific">Paenibacillus nuruki</name>
    <dbReference type="NCBI Taxonomy" id="1886670"/>
    <lineage>
        <taxon>Bacteria</taxon>
        <taxon>Bacillati</taxon>
        <taxon>Bacillota</taxon>
        <taxon>Bacilli</taxon>
        <taxon>Bacillales</taxon>
        <taxon>Paenibacillaceae</taxon>
        <taxon>Paenibacillus</taxon>
    </lineage>
</organism>
<dbReference type="PROSITE" id="PS50109">
    <property type="entry name" value="HIS_KIN"/>
    <property type="match status" value="1"/>
</dbReference>
<dbReference type="Proteomes" id="UP000094578">
    <property type="component" value="Unassembled WGS sequence"/>
</dbReference>
<keyword evidence="12 16" id="KW-0472">Membrane</keyword>
<evidence type="ECO:0000256" key="14">
    <source>
        <dbReference type="PROSITE-ProRule" id="PRU00169"/>
    </source>
</evidence>
<keyword evidence="10" id="KW-0067">ATP-binding</keyword>
<comment type="caution">
    <text evidence="20">The sequence shown here is derived from an EMBL/GenBank/DDBJ whole genome shotgun (WGS) entry which is preliminary data.</text>
</comment>
<dbReference type="InterPro" id="IPR036890">
    <property type="entry name" value="HATPase_C_sf"/>
</dbReference>
<evidence type="ECO:0000256" key="15">
    <source>
        <dbReference type="SAM" id="Coils"/>
    </source>
</evidence>
<dbReference type="Gene3D" id="6.10.340.10">
    <property type="match status" value="1"/>
</dbReference>
<dbReference type="InterPro" id="IPR036097">
    <property type="entry name" value="HisK_dim/P_sf"/>
</dbReference>
<dbReference type="Pfam" id="PF13185">
    <property type="entry name" value="GAF_2"/>
    <property type="match status" value="1"/>
</dbReference>
<dbReference type="InterPro" id="IPR011006">
    <property type="entry name" value="CheY-like_superfamily"/>
</dbReference>
<sequence>MNYKNQQIFGFSIVLTIAIIFMVIEFIIFQNGSFTGTGMVVALLSILLIVVGVGIAFWTIKRTTRQLKQVTTVMEQIDFDTSEPLPRLHVTASGEIGNIATAFNKMSEALEVHTHQASEFNKHIEESNWIQTQLAHIGNVYRNVNAIDDLADRLIHELTPAVESAYGIFYFCEEENGIEVLKRKASYATYSDVPDLVHAFKFGEGIIGQTALEKQTHIMKAPSDHPIRIQTGATVIPIQEIMIVPILFENRTVVVIELGTIHGFSQRQQQLVERIANTFGVVVNNIDNRMQVDRLLRESQTLTEELQSQQEELQVQQEELQATNEQLRERNHYAEIKTEELQITQKELQLYSEELSRSSRYKSEFLANMSHELRTPLNSILILSQLISEKEKQHEEDDVPHFGEVINRSGQDLLTLIDDILDLSKVEAGMVEVQRDSVAVYDLPEVMGYSFDKIAEQKGIEFHSHIDENVPDVFYTDEKRLQQIMKNLLSNAFKFTSKGSVTTNISLADESIVAKGYSIPEQMDYMLAISVTDTGIGIKEDKQSLIFEAFQQEDGTTERQYGGTGLGLSICREFSKLLGGYVTVQSELGKGSTFTLYLPSLAINEEGQPVTKPVSPTWMDKEEQEDSLARLQGKSVLVVDDDLRNIFALEGVLKLKGMHVRSAQNGEEAIALLHAESTDIVLMDMMMPIMDGYEAMRWIRLEEKWKDLPIIALTAKAMKDDRELCIEAGASDYISKPMNVEQLLSVILVWLSDWEQPDQVSSPEQEQTQEQNK</sequence>
<dbReference type="Gene3D" id="3.40.50.2300">
    <property type="match status" value="1"/>
</dbReference>
<dbReference type="PANTHER" id="PTHR45339">
    <property type="entry name" value="HYBRID SIGNAL TRANSDUCTION HISTIDINE KINASE J"/>
    <property type="match status" value="1"/>
</dbReference>
<comment type="catalytic activity">
    <reaction evidence="1">
        <text>ATP + protein L-histidine = ADP + protein N-phospho-L-histidine.</text>
        <dbReference type="EC" id="2.7.13.3"/>
    </reaction>
</comment>
<dbReference type="InterPro" id="IPR003594">
    <property type="entry name" value="HATPase_dom"/>
</dbReference>
<dbReference type="Pfam" id="PF00072">
    <property type="entry name" value="Response_reg"/>
    <property type="match status" value="1"/>
</dbReference>
<dbReference type="SMART" id="SM00388">
    <property type="entry name" value="HisKA"/>
    <property type="match status" value="1"/>
</dbReference>
<dbReference type="SMART" id="SM00304">
    <property type="entry name" value="HAMP"/>
    <property type="match status" value="1"/>
</dbReference>
<gene>
    <name evidence="20" type="ORF">PTI45_04287</name>
</gene>
<keyword evidence="9 20" id="KW-0418">Kinase</keyword>
<evidence type="ECO:0000256" key="12">
    <source>
        <dbReference type="ARBA" id="ARBA00023136"/>
    </source>
</evidence>
<evidence type="ECO:0000256" key="3">
    <source>
        <dbReference type="ARBA" id="ARBA00006402"/>
    </source>
</evidence>
<dbReference type="GO" id="GO:0005886">
    <property type="term" value="C:plasma membrane"/>
    <property type="evidence" value="ECO:0007669"/>
    <property type="project" value="UniProtKB-SubCell"/>
</dbReference>
<dbReference type="InterPro" id="IPR004358">
    <property type="entry name" value="Sig_transdc_His_kin-like_C"/>
</dbReference>
<evidence type="ECO:0000259" key="19">
    <source>
        <dbReference type="PROSITE" id="PS50885"/>
    </source>
</evidence>
<dbReference type="PROSITE" id="PS50110">
    <property type="entry name" value="RESPONSE_REGULATORY"/>
    <property type="match status" value="1"/>
</dbReference>
<dbReference type="PRINTS" id="PR00344">
    <property type="entry name" value="BCTRLSENSOR"/>
</dbReference>
<dbReference type="GO" id="GO:0005524">
    <property type="term" value="F:ATP binding"/>
    <property type="evidence" value="ECO:0007669"/>
    <property type="project" value="UniProtKB-KW"/>
</dbReference>
<keyword evidence="15" id="KW-0175">Coiled coil</keyword>
<comment type="subcellular location">
    <subcellularLocation>
        <location evidence="2">Cell membrane</location>
        <topology evidence="2">Multi-pass membrane protein</topology>
    </subcellularLocation>
</comment>
<dbReference type="InterPro" id="IPR005467">
    <property type="entry name" value="His_kinase_dom"/>
</dbReference>
<evidence type="ECO:0000256" key="6">
    <source>
        <dbReference type="ARBA" id="ARBA00022553"/>
    </source>
</evidence>
<dbReference type="EMBL" id="MDER01000086">
    <property type="protein sequence ID" value="ODP26447.1"/>
    <property type="molecule type" value="Genomic_DNA"/>
</dbReference>
<dbReference type="SMART" id="SM00448">
    <property type="entry name" value="REC"/>
    <property type="match status" value="1"/>
</dbReference>
<dbReference type="SUPFAM" id="SSF55874">
    <property type="entry name" value="ATPase domain of HSP90 chaperone/DNA topoisomerase II/histidine kinase"/>
    <property type="match status" value="1"/>
</dbReference>
<dbReference type="Gene3D" id="3.30.450.40">
    <property type="match status" value="1"/>
</dbReference>
<dbReference type="SUPFAM" id="SSF52172">
    <property type="entry name" value="CheY-like"/>
    <property type="match status" value="1"/>
</dbReference>
<dbReference type="SMART" id="SM00065">
    <property type="entry name" value="GAF"/>
    <property type="match status" value="1"/>
</dbReference>
<evidence type="ECO:0000313" key="21">
    <source>
        <dbReference type="Proteomes" id="UP000094578"/>
    </source>
</evidence>
<evidence type="ECO:0000256" key="2">
    <source>
        <dbReference type="ARBA" id="ARBA00004651"/>
    </source>
</evidence>
<feature type="modified residue" description="4-aspartylphosphate" evidence="14">
    <location>
        <position position="684"/>
    </location>
</feature>
<dbReference type="InterPro" id="IPR001789">
    <property type="entry name" value="Sig_transdc_resp-reg_receiver"/>
</dbReference>
<dbReference type="EC" id="2.7.13.3" evidence="4"/>
<dbReference type="AlphaFoldDB" id="A0A1E3KY34"/>
<evidence type="ECO:0000256" key="10">
    <source>
        <dbReference type="ARBA" id="ARBA00022840"/>
    </source>
</evidence>